<dbReference type="SMART" id="SM00028">
    <property type="entry name" value="TPR"/>
    <property type="match status" value="5"/>
</dbReference>
<dbReference type="Gene3D" id="1.25.40.10">
    <property type="entry name" value="Tetratricopeptide repeat domain"/>
    <property type="match status" value="3"/>
</dbReference>
<dbReference type="RefSeq" id="WP_174472940.1">
    <property type="nucleotide sequence ID" value="NZ_JAGINN010000009.1"/>
</dbReference>
<evidence type="ECO:0000313" key="6">
    <source>
        <dbReference type="EMBL" id="NUB01906.1"/>
    </source>
</evidence>
<evidence type="ECO:0000256" key="3">
    <source>
        <dbReference type="ARBA" id="ARBA00022679"/>
    </source>
</evidence>
<evidence type="ECO:0000313" key="7">
    <source>
        <dbReference type="Proteomes" id="UP000605086"/>
    </source>
</evidence>
<keyword evidence="2" id="KW-0328">Glycosyltransferase</keyword>
<dbReference type="Pfam" id="PF13432">
    <property type="entry name" value="TPR_16"/>
    <property type="match status" value="2"/>
</dbReference>
<dbReference type="InterPro" id="IPR019734">
    <property type="entry name" value="TPR_rpt"/>
</dbReference>
<dbReference type="InterPro" id="IPR041656">
    <property type="entry name" value="TPR_5"/>
</dbReference>
<proteinExistence type="predicted"/>
<dbReference type="SUPFAM" id="SSF48452">
    <property type="entry name" value="TPR-like"/>
    <property type="match status" value="2"/>
</dbReference>
<dbReference type="InterPro" id="IPR011990">
    <property type="entry name" value="TPR-like_helical_dom_sf"/>
</dbReference>
<evidence type="ECO:0000256" key="1">
    <source>
        <dbReference type="ARBA" id="ARBA00004922"/>
    </source>
</evidence>
<reference evidence="6 7" key="1">
    <citation type="submission" date="2019-10" db="EMBL/GenBank/DDBJ databases">
        <title>Genome sequence of Azospirillum melinis.</title>
        <authorList>
            <person name="Ambrosini A."/>
            <person name="Sant'Anna F.H."/>
            <person name="Cassan F.D."/>
            <person name="Souza E.M."/>
            <person name="Passaglia L.M.P."/>
        </authorList>
    </citation>
    <scope>NUCLEOTIDE SEQUENCE [LARGE SCALE GENOMIC DNA]</scope>
    <source>
        <strain evidence="6 7">TMCY0552</strain>
    </source>
</reference>
<feature type="domain" description="Tetratrico peptide repeat group 5" evidence="5">
    <location>
        <begin position="217"/>
        <end position="301"/>
    </location>
</feature>
<dbReference type="PROSITE" id="PS50005">
    <property type="entry name" value="TPR"/>
    <property type="match status" value="2"/>
</dbReference>
<dbReference type="Pfam" id="PF12688">
    <property type="entry name" value="TPR_5"/>
    <property type="match status" value="1"/>
</dbReference>
<gene>
    <name evidence="6" type="ORF">GBZ48_21885</name>
</gene>
<keyword evidence="7" id="KW-1185">Reference proteome</keyword>
<accession>A0ABX2KHI8</accession>
<dbReference type="PANTHER" id="PTHR44835:SF1">
    <property type="entry name" value="PROTEIN O-GLCNAC TRANSFERASE"/>
    <property type="match status" value="1"/>
</dbReference>
<dbReference type="Pfam" id="PF00515">
    <property type="entry name" value="TPR_1"/>
    <property type="match status" value="1"/>
</dbReference>
<feature type="repeat" description="TPR" evidence="4">
    <location>
        <begin position="182"/>
        <end position="215"/>
    </location>
</feature>
<feature type="repeat" description="TPR" evidence="4">
    <location>
        <begin position="38"/>
        <end position="71"/>
    </location>
</feature>
<dbReference type="Pfam" id="PF13181">
    <property type="entry name" value="TPR_8"/>
    <property type="match status" value="1"/>
</dbReference>
<comment type="caution">
    <text evidence="6">The sequence shown here is derived from an EMBL/GenBank/DDBJ whole genome shotgun (WGS) entry which is preliminary data.</text>
</comment>
<keyword evidence="3" id="KW-0808">Transferase</keyword>
<protein>
    <submittedName>
        <fullName evidence="6">Tetratricopeptide repeat protein</fullName>
    </submittedName>
</protein>
<keyword evidence="4" id="KW-0802">TPR repeat</keyword>
<dbReference type="EMBL" id="WHOS01000032">
    <property type="protein sequence ID" value="NUB01906.1"/>
    <property type="molecule type" value="Genomic_DNA"/>
</dbReference>
<sequence>MTTVAEALQIAVGLHRTGRLDEARSLYLRILEADPRNAAALHLLGLSERRLGRRDKAIELIRAALDIAPDMADACCNLAGILSDLGRVDEAAAAQRRALAIDPALEAAHHGLASLLCSRGGPRDWSASAASFRRVLRLSPQRAEAYHDLGIALRQGGAVDAGALVQAEASQRTALVLRPDFAAAHMNLGNLLVELGQLDEALVCFRRSLAIEPEQGSALYNQGNVEHAAGLADAAVDSYARAARAGVALALTRLADVLTGLGREGEAEQVLRLALTSPGSDVAGAIDMLSALLARQGRYEESRRFFADYRYPHAGDPNRFRIECLTAIAESWLAAGEVDRAVEVLAGVHGHGSRFFTVKSIAGLQQVLARQGKRLDRPANPDPSQPRICSSTLATHGRFAHNVLEYVLLRLYAEKFGYRLETPDWVGGYYFDLDDPRPTGGLKPMHFARRILNDLVTGRRDDPRPDVDILSPLFLFEHREEWRERVQSWLRPRPEWLGHVDPVMQALKARGNTVVALHIRRGDFVWFRYTITETSWYVDWLKALWPTLDRPVLYIATDDPATIADFAEFAPVSLDDLARDDLAKGGSVKPWTGLEFLQDFHVLMNADVLGVSAHSGYSQLAALLNRNARLFVEPDASARRIKAYSPWTASPAAPSGTP</sequence>
<name>A0ABX2KHI8_9PROT</name>
<evidence type="ECO:0000256" key="2">
    <source>
        <dbReference type="ARBA" id="ARBA00022676"/>
    </source>
</evidence>
<dbReference type="Proteomes" id="UP000605086">
    <property type="component" value="Unassembled WGS sequence"/>
</dbReference>
<organism evidence="6 7">
    <name type="scientific">Azospirillum melinis</name>
    <dbReference type="NCBI Taxonomy" id="328839"/>
    <lineage>
        <taxon>Bacteria</taxon>
        <taxon>Pseudomonadati</taxon>
        <taxon>Pseudomonadota</taxon>
        <taxon>Alphaproteobacteria</taxon>
        <taxon>Rhodospirillales</taxon>
        <taxon>Azospirillaceae</taxon>
        <taxon>Azospirillum</taxon>
    </lineage>
</organism>
<evidence type="ECO:0000256" key="4">
    <source>
        <dbReference type="PROSITE-ProRule" id="PRU00339"/>
    </source>
</evidence>
<dbReference type="InterPro" id="IPR051939">
    <property type="entry name" value="Glycosyltr_41/O-GlcNAc_trsf"/>
</dbReference>
<evidence type="ECO:0000259" key="5">
    <source>
        <dbReference type="Pfam" id="PF12688"/>
    </source>
</evidence>
<comment type="pathway">
    <text evidence="1">Protein modification; protein glycosylation.</text>
</comment>
<dbReference type="Gene3D" id="3.40.50.11350">
    <property type="match status" value="1"/>
</dbReference>
<dbReference type="PANTHER" id="PTHR44835">
    <property type="entry name" value="UDP-N-ACETYLGLUCOSAMINE--PEPTIDE N-ACETYLGLUCOSAMINYLTRANSFERASE SPINDLY-RELATED"/>
    <property type="match status" value="1"/>
</dbReference>
<dbReference type="PROSITE" id="PS50293">
    <property type="entry name" value="TPR_REGION"/>
    <property type="match status" value="1"/>
</dbReference>